<keyword evidence="4" id="KW-1185">Reference proteome</keyword>
<evidence type="ECO:0000256" key="1">
    <source>
        <dbReference type="SAM" id="MobiDB-lite"/>
    </source>
</evidence>
<dbReference type="PANTHER" id="PTHR33074:SF128">
    <property type="entry name" value="EXPRESSED PROTEIN"/>
    <property type="match status" value="1"/>
</dbReference>
<feature type="region of interest" description="Disordered" evidence="1">
    <location>
        <begin position="1"/>
        <end position="38"/>
    </location>
</feature>
<protein>
    <recommendedName>
        <fullName evidence="2">DUF1618 domain-containing protein</fullName>
    </recommendedName>
</protein>
<sequence>MAAAGSLRGSRAPVAADDPLASRAPPLAGRGSPPSSVAMSADADFPKWVLLETYVFRRDDDESFPDENDAPIRASGTTTWGADFRIAFAVAKPPRISRLYAQLPQPGFLGPDEGNPLAMLATHRHLALFRVGTYPPTRLLLQNFFIYSSADNGLLKMLPPCREPSFDYTRPNGRRPTHPKAPPRLLNTSSLGLWCGLGEDFVVVELSLYIPSNRLTVFADICLLRSSCTPGRQLGGRWESMRVEILSGDDPDEHELWQLSCWRTETIIPFGQWLCWVDYNRGILFCDMSELQGPPTISFLMFPVDKFPLTSNRIGTWSSRYRGVSVVSHGRELKFVNVTRQDDIPLGALKPGTGFTITCHTLDVLGWCSGMRLPWKVDYKVTSDELWHTNPQLPPNILMFPRVDIDRPDVVHFLYIEFGYANKNMWTVSIDMSTKAAESFSVYIDRKDSPQSDDGDFTMKKSMSPWPFLPCEFPEFLHLSSLAGRGGDETSGAIMCKKEEKNMPRKYIQIGSMPVEICWPN</sequence>
<dbReference type="PANTHER" id="PTHR33074">
    <property type="entry name" value="EXPRESSED PROTEIN-RELATED"/>
    <property type="match status" value="1"/>
</dbReference>
<dbReference type="Proteomes" id="UP001497457">
    <property type="component" value="Chromosome 4rd"/>
</dbReference>
<accession>A0ABC9ENT4</accession>
<feature type="domain" description="DUF1618" evidence="2">
    <location>
        <begin position="276"/>
        <end position="412"/>
    </location>
</feature>
<proteinExistence type="predicted"/>
<evidence type="ECO:0000313" key="4">
    <source>
        <dbReference type="Proteomes" id="UP001497457"/>
    </source>
</evidence>
<dbReference type="Pfam" id="PF07762">
    <property type="entry name" value="DUF1618"/>
    <property type="match status" value="1"/>
</dbReference>
<dbReference type="EMBL" id="OZ075114">
    <property type="protein sequence ID" value="CAL5060797.1"/>
    <property type="molecule type" value="Genomic_DNA"/>
</dbReference>
<name>A0ABC9ENT4_9POAL</name>
<gene>
    <name evidence="3" type="ORF">URODEC1_LOCUS97360</name>
</gene>
<organism evidence="3 4">
    <name type="scientific">Urochloa decumbens</name>
    <dbReference type="NCBI Taxonomy" id="240449"/>
    <lineage>
        <taxon>Eukaryota</taxon>
        <taxon>Viridiplantae</taxon>
        <taxon>Streptophyta</taxon>
        <taxon>Embryophyta</taxon>
        <taxon>Tracheophyta</taxon>
        <taxon>Spermatophyta</taxon>
        <taxon>Magnoliopsida</taxon>
        <taxon>Liliopsida</taxon>
        <taxon>Poales</taxon>
        <taxon>Poaceae</taxon>
        <taxon>PACMAD clade</taxon>
        <taxon>Panicoideae</taxon>
        <taxon>Panicodae</taxon>
        <taxon>Paniceae</taxon>
        <taxon>Melinidinae</taxon>
        <taxon>Urochloa</taxon>
    </lineage>
</organism>
<reference evidence="3" key="1">
    <citation type="submission" date="2024-10" db="EMBL/GenBank/DDBJ databases">
        <authorList>
            <person name="Ryan C."/>
        </authorList>
    </citation>
    <scope>NUCLEOTIDE SEQUENCE [LARGE SCALE GENOMIC DNA]</scope>
</reference>
<dbReference type="InterPro" id="IPR011676">
    <property type="entry name" value="DUF1618"/>
</dbReference>
<evidence type="ECO:0000313" key="3">
    <source>
        <dbReference type="EMBL" id="CAL5060797.1"/>
    </source>
</evidence>
<evidence type="ECO:0000259" key="2">
    <source>
        <dbReference type="Pfam" id="PF07762"/>
    </source>
</evidence>
<dbReference type="AlphaFoldDB" id="A0ABC9ENT4"/>